<evidence type="ECO:0000259" key="11">
    <source>
        <dbReference type="Pfam" id="PF08544"/>
    </source>
</evidence>
<reference evidence="12 13" key="1">
    <citation type="submission" date="2016-10" db="EMBL/GenBank/DDBJ databases">
        <authorList>
            <person name="de Groot N.N."/>
        </authorList>
    </citation>
    <scope>NUCLEOTIDE SEQUENCE [LARGE SCALE GENOMIC DNA]</scope>
    <source>
        <strain evidence="12 13">DSM 15827</strain>
    </source>
</reference>
<dbReference type="AlphaFoldDB" id="A0A1H9JRB1"/>
<keyword evidence="13" id="KW-1185">Reference proteome</keyword>
<dbReference type="InterPro" id="IPR013750">
    <property type="entry name" value="GHMP_kinase_C_dom"/>
</dbReference>
<evidence type="ECO:0000256" key="4">
    <source>
        <dbReference type="ARBA" id="ARBA00022741"/>
    </source>
</evidence>
<dbReference type="Gene3D" id="3.30.70.890">
    <property type="entry name" value="GHMP kinase, C-terminal domain"/>
    <property type="match status" value="1"/>
</dbReference>
<organism evidence="12 13">
    <name type="scientific">Granulicatella balaenopterae</name>
    <dbReference type="NCBI Taxonomy" id="137733"/>
    <lineage>
        <taxon>Bacteria</taxon>
        <taxon>Bacillati</taxon>
        <taxon>Bacillota</taxon>
        <taxon>Bacilli</taxon>
        <taxon>Lactobacillales</taxon>
        <taxon>Carnobacteriaceae</taxon>
        <taxon>Granulicatella</taxon>
    </lineage>
</organism>
<keyword evidence="5 12" id="KW-0418">Kinase</keyword>
<evidence type="ECO:0000256" key="8">
    <source>
        <dbReference type="ARBA" id="ARBA00023098"/>
    </source>
</evidence>
<dbReference type="PANTHER" id="PTHR43290:SF2">
    <property type="entry name" value="MEVALONATE KINASE"/>
    <property type="match status" value="1"/>
</dbReference>
<dbReference type="STRING" id="137733.SAMN05421767_1107"/>
<evidence type="ECO:0000313" key="13">
    <source>
        <dbReference type="Proteomes" id="UP000198556"/>
    </source>
</evidence>
<dbReference type="Pfam" id="PF00288">
    <property type="entry name" value="GHMP_kinases_N"/>
    <property type="match status" value="1"/>
</dbReference>
<dbReference type="InterPro" id="IPR006204">
    <property type="entry name" value="GHMP_kinase_N_dom"/>
</dbReference>
<dbReference type="SUPFAM" id="SSF55060">
    <property type="entry name" value="GHMP Kinase, C-terminal domain"/>
    <property type="match status" value="1"/>
</dbReference>
<dbReference type="GO" id="GO:0005524">
    <property type="term" value="F:ATP binding"/>
    <property type="evidence" value="ECO:0007669"/>
    <property type="project" value="UniProtKB-KW"/>
</dbReference>
<dbReference type="RefSeq" id="WP_089746321.1">
    <property type="nucleotide sequence ID" value="NZ_FOGF01000010.1"/>
</dbReference>
<evidence type="ECO:0000256" key="3">
    <source>
        <dbReference type="ARBA" id="ARBA00022679"/>
    </source>
</evidence>
<dbReference type="InterPro" id="IPR014721">
    <property type="entry name" value="Ribsml_uS5_D2-typ_fold_subgr"/>
</dbReference>
<sequence length="350" mass="37964">MKKISRKQAKRTGFGEASGKVILMGEHSVVYQKPAIAMPFCAVKVTAKIIESSDPLNVHCEFYRGLYTKMPEVLESLKHTIYYALKKINDEGISDEFEKTFWIKALKNNQLVQSEVPFTHSPHLTIKIDSTIPAERGMGSSAAVSVAVVRALFDYYQVPLSKETLWEIVQASETIAHGNPSGVDTATTSGTCPIIFKKFQPITPFEIKMKAILIVADTGQTGHTLQAVNMVKALVTSDTPEGKVALQAIETLGDLTVEARDALQTQDASRMGELMNQAHSNLQKLHISNQDLDRLVKAAQSSGALGAKLTGGGLGGCMIALAQDTTSAQKIAQALKNQGASHIWQQQLGE</sequence>
<dbReference type="NCBIfam" id="TIGR00549">
    <property type="entry name" value="mevalon_kin"/>
    <property type="match status" value="1"/>
</dbReference>
<dbReference type="Gene3D" id="3.30.230.10">
    <property type="match status" value="1"/>
</dbReference>
<dbReference type="PANTHER" id="PTHR43290">
    <property type="entry name" value="MEVALONATE KINASE"/>
    <property type="match status" value="1"/>
</dbReference>
<keyword evidence="6" id="KW-0067">ATP-binding</keyword>
<feature type="domain" description="GHMP kinase C-terminal" evidence="11">
    <location>
        <begin position="260"/>
        <end position="339"/>
    </location>
</feature>
<evidence type="ECO:0000256" key="5">
    <source>
        <dbReference type="ARBA" id="ARBA00022777"/>
    </source>
</evidence>
<dbReference type="UniPathway" id="UPA00057">
    <property type="reaction ID" value="UER00098"/>
</dbReference>
<evidence type="ECO:0000256" key="7">
    <source>
        <dbReference type="ARBA" id="ARBA00022842"/>
    </source>
</evidence>
<proteinExistence type="predicted"/>
<feature type="domain" description="GHMP kinase N-terminal" evidence="10">
    <location>
        <begin position="117"/>
        <end position="186"/>
    </location>
</feature>
<keyword evidence="7" id="KW-0460">Magnesium</keyword>
<dbReference type="GO" id="GO:0005829">
    <property type="term" value="C:cytosol"/>
    <property type="evidence" value="ECO:0007669"/>
    <property type="project" value="TreeGrafter"/>
</dbReference>
<evidence type="ECO:0000313" key="12">
    <source>
        <dbReference type="EMBL" id="SEQ89293.1"/>
    </source>
</evidence>
<dbReference type="InterPro" id="IPR006205">
    <property type="entry name" value="Mev_gal_kin"/>
</dbReference>
<dbReference type="EMBL" id="FOGF01000010">
    <property type="protein sequence ID" value="SEQ89293.1"/>
    <property type="molecule type" value="Genomic_DNA"/>
</dbReference>
<keyword evidence="8" id="KW-0443">Lipid metabolism</keyword>
<keyword evidence="4" id="KW-0547">Nucleotide-binding</keyword>
<comment type="pathway">
    <text evidence="9">Isoprenoid biosynthesis; isopentenyl diphosphate biosynthesis via mevalonate pathway; isopentenyl diphosphate from (R)-mevalonate: step 1/3.</text>
</comment>
<evidence type="ECO:0000256" key="6">
    <source>
        <dbReference type="ARBA" id="ARBA00022840"/>
    </source>
</evidence>
<evidence type="ECO:0000256" key="2">
    <source>
        <dbReference type="ARBA" id="ARBA00022516"/>
    </source>
</evidence>
<evidence type="ECO:0000256" key="1">
    <source>
        <dbReference type="ARBA" id="ARBA00022490"/>
    </source>
</evidence>
<dbReference type="InterPro" id="IPR020568">
    <property type="entry name" value="Ribosomal_Su5_D2-typ_SF"/>
</dbReference>
<keyword evidence="1" id="KW-0963">Cytoplasm</keyword>
<keyword evidence="3" id="KW-0808">Transferase</keyword>
<protein>
    <submittedName>
        <fullName evidence="12">Mevalonate kinase</fullName>
    </submittedName>
</protein>
<dbReference type="Proteomes" id="UP000198556">
    <property type="component" value="Unassembled WGS sequence"/>
</dbReference>
<dbReference type="GO" id="GO:0004496">
    <property type="term" value="F:mevalonate kinase activity"/>
    <property type="evidence" value="ECO:0007669"/>
    <property type="project" value="InterPro"/>
</dbReference>
<evidence type="ECO:0000256" key="9">
    <source>
        <dbReference type="ARBA" id="ARBA00029438"/>
    </source>
</evidence>
<dbReference type="OrthoDB" id="9764892at2"/>
<accession>A0A1H9JRB1</accession>
<dbReference type="InterPro" id="IPR036554">
    <property type="entry name" value="GHMP_kinase_C_sf"/>
</dbReference>
<evidence type="ECO:0000259" key="10">
    <source>
        <dbReference type="Pfam" id="PF00288"/>
    </source>
</evidence>
<dbReference type="Pfam" id="PF08544">
    <property type="entry name" value="GHMP_kinases_C"/>
    <property type="match status" value="1"/>
</dbReference>
<dbReference type="SUPFAM" id="SSF54211">
    <property type="entry name" value="Ribosomal protein S5 domain 2-like"/>
    <property type="match status" value="1"/>
</dbReference>
<keyword evidence="2" id="KW-0444">Lipid biosynthesis</keyword>
<gene>
    <name evidence="12" type="ORF">SAMN05421767_1107</name>
</gene>
<dbReference type="GO" id="GO:0019287">
    <property type="term" value="P:isopentenyl diphosphate biosynthetic process, mevalonate pathway"/>
    <property type="evidence" value="ECO:0007669"/>
    <property type="project" value="UniProtKB-UniPathway"/>
</dbReference>
<dbReference type="PRINTS" id="PR00959">
    <property type="entry name" value="MEVGALKINASE"/>
</dbReference>
<name>A0A1H9JRB1_9LACT</name>